<keyword evidence="3" id="KW-1185">Reference proteome</keyword>
<organism evidence="2 3">
    <name type="scientific">Cocleimonas flava</name>
    <dbReference type="NCBI Taxonomy" id="634765"/>
    <lineage>
        <taxon>Bacteria</taxon>
        <taxon>Pseudomonadati</taxon>
        <taxon>Pseudomonadota</taxon>
        <taxon>Gammaproteobacteria</taxon>
        <taxon>Thiotrichales</taxon>
        <taxon>Thiotrichaceae</taxon>
        <taxon>Cocleimonas</taxon>
    </lineage>
</organism>
<feature type="chain" id="PRO_5020684448" description="Spore coat protein U-like protein" evidence="1">
    <location>
        <begin position="23"/>
        <end position="162"/>
    </location>
</feature>
<sequence length="162" mass="16548">MKFTKSILASAVLLATSSFAIAASDTTEIEINVTKDAYVNLTGSLSGTTAVSLAEADVNGATTNLGTLGTEANTTGGCVVTVTSDNDFRLQHNTDAALYLHGSDNYSVNWAGTTYTSGATNTATLTTCNNAASAFNMISPAITGVVLAGTYSDTLTLEVVTQ</sequence>
<proteinExistence type="predicted"/>
<protein>
    <recommendedName>
        <fullName evidence="4">Spore coat protein U-like protein</fullName>
    </recommendedName>
</protein>
<dbReference type="Proteomes" id="UP000294887">
    <property type="component" value="Unassembled WGS sequence"/>
</dbReference>
<gene>
    <name evidence="2" type="ORF">EV695_0920</name>
</gene>
<comment type="caution">
    <text evidence="2">The sequence shown here is derived from an EMBL/GenBank/DDBJ whole genome shotgun (WGS) entry which is preliminary data.</text>
</comment>
<reference evidence="2 3" key="1">
    <citation type="submission" date="2019-03" db="EMBL/GenBank/DDBJ databases">
        <title>Genomic Encyclopedia of Type Strains, Phase IV (KMG-IV): sequencing the most valuable type-strain genomes for metagenomic binning, comparative biology and taxonomic classification.</title>
        <authorList>
            <person name="Goeker M."/>
        </authorList>
    </citation>
    <scope>NUCLEOTIDE SEQUENCE [LARGE SCALE GENOMIC DNA]</scope>
    <source>
        <strain evidence="2 3">DSM 24830</strain>
    </source>
</reference>
<keyword evidence="1" id="KW-0732">Signal</keyword>
<dbReference type="AlphaFoldDB" id="A0A4R1F8N2"/>
<accession>A0A4R1F8N2</accession>
<evidence type="ECO:0000313" key="3">
    <source>
        <dbReference type="Proteomes" id="UP000294887"/>
    </source>
</evidence>
<evidence type="ECO:0008006" key="4">
    <source>
        <dbReference type="Google" id="ProtNLM"/>
    </source>
</evidence>
<feature type="signal peptide" evidence="1">
    <location>
        <begin position="1"/>
        <end position="22"/>
    </location>
</feature>
<evidence type="ECO:0000313" key="2">
    <source>
        <dbReference type="EMBL" id="TCJ89059.1"/>
    </source>
</evidence>
<evidence type="ECO:0000256" key="1">
    <source>
        <dbReference type="SAM" id="SignalP"/>
    </source>
</evidence>
<dbReference type="EMBL" id="SMFQ01000002">
    <property type="protein sequence ID" value="TCJ89059.1"/>
    <property type="molecule type" value="Genomic_DNA"/>
</dbReference>
<name>A0A4R1F8N2_9GAMM</name>
<dbReference type="RefSeq" id="WP_131904716.1">
    <property type="nucleotide sequence ID" value="NZ_BAAAFU010000008.1"/>
</dbReference>